<sequence length="279" mass="32175">MSENYNKPEIAVDVVRLNSDIIDEHLCNSTAVLHDILKDKEDPRDCDGDGEVPSDSDGSEDEGHMCQHCGKIYKNDSTLHAHYLLMHPENELEGQCTECDKKYPSLLSLQKHIRYMHRYIHRCKACYRTFATPELLAAHGKRCSITDTPCPQCSKVYYSQLALQNHMKYKHPHKTNHWCELCRRTFTTHRGLMNHNAKIHPPGATDCSWCEKTFNSVTALQSHVLYKHTEGGSRCAQCHKVFAKKICLRKHLIKNHRYTMGNFVDVTETRTSNEFNSNE</sequence>
<dbReference type="PANTHER" id="PTHR24409">
    <property type="entry name" value="ZINC FINGER PROTEIN 142"/>
    <property type="match status" value="1"/>
</dbReference>
<feature type="compositionally biased region" description="Acidic residues" evidence="6">
    <location>
        <begin position="48"/>
        <end position="60"/>
    </location>
</feature>
<feature type="domain" description="C2H2-type" evidence="7">
    <location>
        <begin position="177"/>
        <end position="200"/>
    </location>
</feature>
<keyword evidence="2" id="KW-0677">Repeat</keyword>
<dbReference type="SMART" id="SM00355">
    <property type="entry name" value="ZnF_C2H2"/>
    <property type="match status" value="6"/>
</dbReference>
<feature type="domain" description="C2H2-type" evidence="7">
    <location>
        <begin position="94"/>
        <end position="117"/>
    </location>
</feature>
<gene>
    <name evidence="8" type="ORF">B5V51_3887</name>
</gene>
<reference evidence="8" key="1">
    <citation type="submission" date="2017-09" db="EMBL/GenBank/DDBJ databases">
        <title>Contemporary evolution of a Lepidopteran species, Heliothis virescens, in response to modern agricultural practices.</title>
        <authorList>
            <person name="Fritz M.L."/>
            <person name="Deyonke A.M."/>
            <person name="Papanicolaou A."/>
            <person name="Micinski S."/>
            <person name="Westbrook J."/>
            <person name="Gould F."/>
        </authorList>
    </citation>
    <scope>NUCLEOTIDE SEQUENCE [LARGE SCALE GENOMIC DNA]</scope>
    <source>
        <strain evidence="8">HvINT-</strain>
        <tissue evidence="8">Whole body</tissue>
    </source>
</reference>
<dbReference type="GO" id="GO:0008270">
    <property type="term" value="F:zinc ion binding"/>
    <property type="evidence" value="ECO:0007669"/>
    <property type="project" value="UniProtKB-KW"/>
</dbReference>
<dbReference type="GO" id="GO:0000981">
    <property type="term" value="F:DNA-binding transcription factor activity, RNA polymerase II-specific"/>
    <property type="evidence" value="ECO:0007669"/>
    <property type="project" value="TreeGrafter"/>
</dbReference>
<evidence type="ECO:0000256" key="1">
    <source>
        <dbReference type="ARBA" id="ARBA00022723"/>
    </source>
</evidence>
<feature type="domain" description="C2H2-type" evidence="7">
    <location>
        <begin position="64"/>
        <end position="92"/>
    </location>
</feature>
<dbReference type="PANTHER" id="PTHR24409:SF418">
    <property type="entry name" value="SI:CH73-221F6.1"/>
    <property type="match status" value="1"/>
</dbReference>
<dbReference type="AlphaFoldDB" id="A0A2A4JC35"/>
<dbReference type="GO" id="GO:0005634">
    <property type="term" value="C:nucleus"/>
    <property type="evidence" value="ECO:0007669"/>
    <property type="project" value="TreeGrafter"/>
</dbReference>
<keyword evidence="4" id="KW-0862">Zinc</keyword>
<evidence type="ECO:0000259" key="7">
    <source>
        <dbReference type="PROSITE" id="PS50157"/>
    </source>
</evidence>
<dbReference type="InterPro" id="IPR013087">
    <property type="entry name" value="Znf_C2H2_type"/>
</dbReference>
<evidence type="ECO:0000313" key="8">
    <source>
        <dbReference type="EMBL" id="PCG69635.1"/>
    </source>
</evidence>
<dbReference type="GO" id="GO:0000977">
    <property type="term" value="F:RNA polymerase II transcription regulatory region sequence-specific DNA binding"/>
    <property type="evidence" value="ECO:0007669"/>
    <property type="project" value="TreeGrafter"/>
</dbReference>
<evidence type="ECO:0000256" key="2">
    <source>
        <dbReference type="ARBA" id="ARBA00022737"/>
    </source>
</evidence>
<proteinExistence type="predicted"/>
<dbReference type="InterPro" id="IPR036236">
    <property type="entry name" value="Znf_C2H2_sf"/>
</dbReference>
<dbReference type="Pfam" id="PF00096">
    <property type="entry name" value="zf-C2H2"/>
    <property type="match status" value="2"/>
</dbReference>
<dbReference type="SUPFAM" id="SSF57667">
    <property type="entry name" value="beta-beta-alpha zinc fingers"/>
    <property type="match status" value="3"/>
</dbReference>
<dbReference type="EMBL" id="NWSH01001930">
    <property type="protein sequence ID" value="PCG69635.1"/>
    <property type="molecule type" value="Genomic_DNA"/>
</dbReference>
<keyword evidence="1" id="KW-0479">Metal-binding</keyword>
<dbReference type="Gene3D" id="3.30.160.60">
    <property type="entry name" value="Classic Zinc Finger"/>
    <property type="match status" value="3"/>
</dbReference>
<keyword evidence="3 5" id="KW-0863">Zinc-finger</keyword>
<evidence type="ECO:0000256" key="5">
    <source>
        <dbReference type="PROSITE-ProRule" id="PRU00042"/>
    </source>
</evidence>
<dbReference type="PROSITE" id="PS00028">
    <property type="entry name" value="ZINC_FINGER_C2H2_1"/>
    <property type="match status" value="6"/>
</dbReference>
<feature type="region of interest" description="Disordered" evidence="6">
    <location>
        <begin position="42"/>
        <end position="62"/>
    </location>
</feature>
<dbReference type="PROSITE" id="PS50157">
    <property type="entry name" value="ZINC_FINGER_C2H2_2"/>
    <property type="match status" value="4"/>
</dbReference>
<feature type="domain" description="C2H2-type" evidence="7">
    <location>
        <begin position="205"/>
        <end position="233"/>
    </location>
</feature>
<evidence type="ECO:0000256" key="4">
    <source>
        <dbReference type="ARBA" id="ARBA00022833"/>
    </source>
</evidence>
<comment type="caution">
    <text evidence="8">The sequence shown here is derived from an EMBL/GenBank/DDBJ whole genome shotgun (WGS) entry which is preliminary data.</text>
</comment>
<evidence type="ECO:0000256" key="6">
    <source>
        <dbReference type="SAM" id="MobiDB-lite"/>
    </source>
</evidence>
<protein>
    <recommendedName>
        <fullName evidence="7">C2H2-type domain-containing protein</fullName>
    </recommendedName>
</protein>
<dbReference type="STRING" id="7102.A0A2A4JC35"/>
<evidence type="ECO:0000256" key="3">
    <source>
        <dbReference type="ARBA" id="ARBA00022771"/>
    </source>
</evidence>
<accession>A0A2A4JC35</accession>
<dbReference type="Pfam" id="PF13912">
    <property type="entry name" value="zf-C2H2_6"/>
    <property type="match status" value="1"/>
</dbReference>
<name>A0A2A4JC35_HELVI</name>
<organism evidence="8">
    <name type="scientific">Heliothis virescens</name>
    <name type="common">Tobacco budworm moth</name>
    <dbReference type="NCBI Taxonomy" id="7102"/>
    <lineage>
        <taxon>Eukaryota</taxon>
        <taxon>Metazoa</taxon>
        <taxon>Ecdysozoa</taxon>
        <taxon>Arthropoda</taxon>
        <taxon>Hexapoda</taxon>
        <taxon>Insecta</taxon>
        <taxon>Pterygota</taxon>
        <taxon>Neoptera</taxon>
        <taxon>Endopterygota</taxon>
        <taxon>Lepidoptera</taxon>
        <taxon>Glossata</taxon>
        <taxon>Ditrysia</taxon>
        <taxon>Noctuoidea</taxon>
        <taxon>Noctuidae</taxon>
        <taxon>Heliothinae</taxon>
        <taxon>Heliothis</taxon>
    </lineage>
</organism>